<proteinExistence type="predicted"/>
<reference evidence="1 2" key="1">
    <citation type="submission" date="2020-04" db="EMBL/GenBank/DDBJ databases">
        <title>Antimicrobial susceptibility and clonality of vaginal-derived multi-drug resistant Mobiluncus isolates in China.</title>
        <authorList>
            <person name="Zhang X."/>
        </authorList>
    </citation>
    <scope>NUCLEOTIDE SEQUENCE [LARGE SCALE GENOMIC DNA]</scope>
    <source>
        <strain evidence="1 2">7</strain>
    </source>
</reference>
<comment type="caution">
    <text evidence="1">The sequence shown here is derived from an EMBL/GenBank/DDBJ whole genome shotgun (WGS) entry which is preliminary data.</text>
</comment>
<evidence type="ECO:0000313" key="2">
    <source>
        <dbReference type="Proteomes" id="UP000582487"/>
    </source>
</evidence>
<protein>
    <submittedName>
        <fullName evidence="1">Uncharacterized protein</fullName>
    </submittedName>
</protein>
<name>A0A848RVH3_9ACTO</name>
<dbReference type="Proteomes" id="UP000582487">
    <property type="component" value="Unassembled WGS sequence"/>
</dbReference>
<evidence type="ECO:0000313" key="1">
    <source>
        <dbReference type="EMBL" id="NMW94056.1"/>
    </source>
</evidence>
<accession>A0A848RVH3</accession>
<organism evidence="1 2">
    <name type="scientific">Mobiluncus mulieris</name>
    <dbReference type="NCBI Taxonomy" id="2052"/>
    <lineage>
        <taxon>Bacteria</taxon>
        <taxon>Bacillati</taxon>
        <taxon>Actinomycetota</taxon>
        <taxon>Actinomycetes</taxon>
        <taxon>Actinomycetales</taxon>
        <taxon>Actinomycetaceae</taxon>
        <taxon>Mobiluncus</taxon>
    </lineage>
</organism>
<dbReference type="RefSeq" id="WP_004014872.1">
    <property type="nucleotide sequence ID" value="NZ_CAMUNX010000003.1"/>
</dbReference>
<dbReference type="EMBL" id="JABCUV010000015">
    <property type="protein sequence ID" value="NMW94056.1"/>
    <property type="molecule type" value="Genomic_DNA"/>
</dbReference>
<gene>
    <name evidence="1" type="ORF">HHJ74_10285</name>
</gene>
<dbReference type="AlphaFoldDB" id="A0A848RVH3"/>
<sequence>MSEIAVHPRILRWHPELSSSDVVAAMRSAFRYKQRPSGEWVAVGLDGNSRLVEMVYLYNAERDLFFVYHAMTPPSRKTLLELDLERR</sequence>